<dbReference type="AlphaFoldDB" id="K3XP83"/>
<evidence type="ECO:0000313" key="2">
    <source>
        <dbReference type="Proteomes" id="UP000004995"/>
    </source>
</evidence>
<keyword evidence="2" id="KW-1185">Reference proteome</keyword>
<sequence>MFSNVHLVVYLCDLTDKVTRPNRGMHNLFQIARKVENIKSGREGINLKRIAGQ</sequence>
<dbReference type="InParanoid" id="K3XP83"/>
<dbReference type="Proteomes" id="UP000004995">
    <property type="component" value="Unassembled WGS sequence"/>
</dbReference>
<name>K3XP83_SETIT</name>
<proteinExistence type="predicted"/>
<evidence type="ECO:0000313" key="1">
    <source>
        <dbReference type="EnsemblPlants" id="KQL04574"/>
    </source>
</evidence>
<protein>
    <submittedName>
        <fullName evidence="1">Uncharacterized protein</fullName>
    </submittedName>
</protein>
<dbReference type="HOGENOM" id="CLU_3072281_0_0_1"/>
<accession>K3XP83</accession>
<dbReference type="EMBL" id="AGNK02002888">
    <property type="status" value="NOT_ANNOTATED_CDS"/>
    <property type="molecule type" value="Genomic_DNA"/>
</dbReference>
<dbReference type="Gramene" id="KQL04574">
    <property type="protein sequence ID" value="KQL04574"/>
    <property type="gene ID" value="SETIT_003706mg"/>
</dbReference>
<reference evidence="1" key="2">
    <citation type="submission" date="2018-08" db="UniProtKB">
        <authorList>
            <consortium name="EnsemblPlants"/>
        </authorList>
    </citation>
    <scope>IDENTIFICATION</scope>
    <source>
        <strain evidence="1">Yugu1</strain>
    </source>
</reference>
<organism evidence="1 2">
    <name type="scientific">Setaria italica</name>
    <name type="common">Foxtail millet</name>
    <name type="synonym">Panicum italicum</name>
    <dbReference type="NCBI Taxonomy" id="4555"/>
    <lineage>
        <taxon>Eukaryota</taxon>
        <taxon>Viridiplantae</taxon>
        <taxon>Streptophyta</taxon>
        <taxon>Embryophyta</taxon>
        <taxon>Tracheophyta</taxon>
        <taxon>Spermatophyta</taxon>
        <taxon>Magnoliopsida</taxon>
        <taxon>Liliopsida</taxon>
        <taxon>Poales</taxon>
        <taxon>Poaceae</taxon>
        <taxon>PACMAD clade</taxon>
        <taxon>Panicoideae</taxon>
        <taxon>Panicodae</taxon>
        <taxon>Paniceae</taxon>
        <taxon>Cenchrinae</taxon>
        <taxon>Setaria</taxon>
    </lineage>
</organism>
<dbReference type="EnsemblPlants" id="KQL04574">
    <property type="protein sequence ID" value="KQL04574"/>
    <property type="gene ID" value="SETIT_003706mg"/>
</dbReference>
<reference evidence="2" key="1">
    <citation type="journal article" date="2012" name="Nat. Biotechnol.">
        <title>Reference genome sequence of the model plant Setaria.</title>
        <authorList>
            <person name="Bennetzen J.L."/>
            <person name="Schmutz J."/>
            <person name="Wang H."/>
            <person name="Percifield R."/>
            <person name="Hawkins J."/>
            <person name="Pontaroli A.C."/>
            <person name="Estep M."/>
            <person name="Feng L."/>
            <person name="Vaughn J.N."/>
            <person name="Grimwood J."/>
            <person name="Jenkins J."/>
            <person name="Barry K."/>
            <person name="Lindquist E."/>
            <person name="Hellsten U."/>
            <person name="Deshpande S."/>
            <person name="Wang X."/>
            <person name="Wu X."/>
            <person name="Mitros T."/>
            <person name="Triplett J."/>
            <person name="Yang X."/>
            <person name="Ye C.Y."/>
            <person name="Mauro-Herrera M."/>
            <person name="Wang L."/>
            <person name="Li P."/>
            <person name="Sharma M."/>
            <person name="Sharma R."/>
            <person name="Ronald P.C."/>
            <person name="Panaud O."/>
            <person name="Kellogg E.A."/>
            <person name="Brutnell T.P."/>
            <person name="Doust A.N."/>
            <person name="Tuskan G.A."/>
            <person name="Rokhsar D."/>
            <person name="Devos K.M."/>
        </authorList>
    </citation>
    <scope>NUCLEOTIDE SEQUENCE [LARGE SCALE GENOMIC DNA]</scope>
    <source>
        <strain evidence="2">cv. Yugu1</strain>
    </source>
</reference>